<dbReference type="Gene3D" id="3.40.630.30">
    <property type="match status" value="1"/>
</dbReference>
<proteinExistence type="inferred from homology"/>
<dbReference type="Gene3D" id="3.90.180.10">
    <property type="entry name" value="Medium-chain alcohol dehydrogenases, catalytic domain"/>
    <property type="match status" value="1"/>
</dbReference>
<evidence type="ECO:0000256" key="1">
    <source>
        <dbReference type="ARBA" id="ARBA00001947"/>
    </source>
</evidence>
<comment type="caution">
    <text evidence="6">The sequence shown here is derived from an EMBL/GenBank/DDBJ whole genome shotgun (WGS) entry which is preliminary data.</text>
</comment>
<dbReference type="Proteomes" id="UP001156702">
    <property type="component" value="Unassembled WGS sequence"/>
</dbReference>
<evidence type="ECO:0000256" key="4">
    <source>
        <dbReference type="ARBA" id="ARBA00022833"/>
    </source>
</evidence>
<keyword evidence="7" id="KW-1185">Reference proteome</keyword>
<protein>
    <recommendedName>
        <fullName evidence="5">N-acetyltransferase domain-containing protein</fullName>
    </recommendedName>
</protein>
<dbReference type="PANTHER" id="PTHR42813">
    <property type="entry name" value="ZINC-TYPE ALCOHOL DEHYDROGENASE-LIKE"/>
    <property type="match status" value="1"/>
</dbReference>
<evidence type="ECO:0000313" key="6">
    <source>
        <dbReference type="EMBL" id="GLR53668.1"/>
    </source>
</evidence>
<dbReference type="Pfam" id="PF00583">
    <property type="entry name" value="Acetyltransf_1"/>
    <property type="match status" value="1"/>
</dbReference>
<dbReference type="SUPFAM" id="SSF55729">
    <property type="entry name" value="Acyl-CoA N-acyltransferases (Nat)"/>
    <property type="match status" value="1"/>
</dbReference>
<dbReference type="PANTHER" id="PTHR42813:SF4">
    <property type="entry name" value="NADP-DEPENDENT ISOPROPANOL DEHYDROGENASE"/>
    <property type="match status" value="1"/>
</dbReference>
<comment type="similarity">
    <text evidence="2">Belongs to the zinc-containing alcohol dehydrogenase family.</text>
</comment>
<sequence length="300" mass="32767">MTGGKGVDTAIEAVGIPITFELCQEIVAPGGVIANIGVHGVKADLHLEKLWSQNIAITTRLVDTVTTPMLLKTVQAGKIDPKKLITHRFSLDRIGEAYETFSRAADTHALKVIIETGSALTIPAEAMANDFLDTALMTHTGLMLHVRAVKPEDEPLLAEFFRHVTPGDLRFRFLGGVREVSHERLLAMTKVDHVTTEHFLAFSGGSDAIIAAALVACDPSMTKAEVAISVRADDKHKGVGWEMLRHVARYAQAHGVKTLESLESRENHEAIELEQEQGFVAVPYPDDPTLVLIRKDLRST</sequence>
<keyword evidence="4" id="KW-0862">Zinc</keyword>
<dbReference type="InterPro" id="IPR000182">
    <property type="entry name" value="GNAT_dom"/>
</dbReference>
<evidence type="ECO:0000313" key="7">
    <source>
        <dbReference type="Proteomes" id="UP001156702"/>
    </source>
</evidence>
<evidence type="ECO:0000259" key="5">
    <source>
        <dbReference type="PROSITE" id="PS51186"/>
    </source>
</evidence>
<dbReference type="CDD" id="cd04301">
    <property type="entry name" value="NAT_SF"/>
    <property type="match status" value="1"/>
</dbReference>
<dbReference type="EMBL" id="BSOP01000043">
    <property type="protein sequence ID" value="GLR53668.1"/>
    <property type="molecule type" value="Genomic_DNA"/>
</dbReference>
<keyword evidence="3" id="KW-0479">Metal-binding</keyword>
<feature type="domain" description="N-acetyltransferase" evidence="5">
    <location>
        <begin position="144"/>
        <end position="298"/>
    </location>
</feature>
<name>A0ABQ5ZLE7_9HYPH</name>
<dbReference type="PROSITE" id="PS51186">
    <property type="entry name" value="GNAT"/>
    <property type="match status" value="1"/>
</dbReference>
<evidence type="ECO:0000256" key="2">
    <source>
        <dbReference type="ARBA" id="ARBA00008072"/>
    </source>
</evidence>
<dbReference type="InterPro" id="IPR013149">
    <property type="entry name" value="ADH-like_C"/>
</dbReference>
<evidence type="ECO:0000256" key="3">
    <source>
        <dbReference type="ARBA" id="ARBA00022723"/>
    </source>
</evidence>
<comment type="cofactor">
    <cofactor evidence="1">
        <name>Zn(2+)</name>
        <dbReference type="ChEBI" id="CHEBI:29105"/>
    </cofactor>
</comment>
<dbReference type="SUPFAM" id="SSF51735">
    <property type="entry name" value="NAD(P)-binding Rossmann-fold domains"/>
    <property type="match status" value="1"/>
</dbReference>
<accession>A0ABQ5ZLE7</accession>
<dbReference type="InterPro" id="IPR036291">
    <property type="entry name" value="NAD(P)-bd_dom_sf"/>
</dbReference>
<dbReference type="Gene3D" id="3.40.50.720">
    <property type="entry name" value="NAD(P)-binding Rossmann-like Domain"/>
    <property type="match status" value="1"/>
</dbReference>
<reference evidence="7" key="1">
    <citation type="journal article" date="2019" name="Int. J. Syst. Evol. Microbiol.">
        <title>The Global Catalogue of Microorganisms (GCM) 10K type strain sequencing project: providing services to taxonomists for standard genome sequencing and annotation.</title>
        <authorList>
            <consortium name="The Broad Institute Genomics Platform"/>
            <consortium name="The Broad Institute Genome Sequencing Center for Infectious Disease"/>
            <person name="Wu L."/>
            <person name="Ma J."/>
        </authorList>
    </citation>
    <scope>NUCLEOTIDE SEQUENCE [LARGE SCALE GENOMIC DNA]</scope>
    <source>
        <strain evidence="7">NBRC 102122</strain>
    </source>
</reference>
<dbReference type="Pfam" id="PF00107">
    <property type="entry name" value="ADH_zinc_N"/>
    <property type="match status" value="1"/>
</dbReference>
<dbReference type="InterPro" id="IPR016181">
    <property type="entry name" value="Acyl_CoA_acyltransferase"/>
</dbReference>
<gene>
    <name evidence="6" type="ORF">GCM10007923_48840</name>
</gene>
<organism evidence="6 7">
    <name type="scientific">Shinella yambaruensis</name>
    <dbReference type="NCBI Taxonomy" id="415996"/>
    <lineage>
        <taxon>Bacteria</taxon>
        <taxon>Pseudomonadati</taxon>
        <taxon>Pseudomonadota</taxon>
        <taxon>Alphaproteobacteria</taxon>
        <taxon>Hyphomicrobiales</taxon>
        <taxon>Rhizobiaceae</taxon>
        <taxon>Shinella</taxon>
    </lineage>
</organism>